<proteinExistence type="predicted"/>
<dbReference type="Proteomes" id="UP000314294">
    <property type="component" value="Unassembled WGS sequence"/>
</dbReference>
<accession>A0A4Z2ECM0</accession>
<comment type="caution">
    <text evidence="2">The sequence shown here is derived from an EMBL/GenBank/DDBJ whole genome shotgun (WGS) entry which is preliminary data.</text>
</comment>
<dbReference type="AlphaFoldDB" id="A0A4Z2ECM0"/>
<evidence type="ECO:0000256" key="1">
    <source>
        <dbReference type="SAM" id="MobiDB-lite"/>
    </source>
</evidence>
<feature type="region of interest" description="Disordered" evidence="1">
    <location>
        <begin position="24"/>
        <end position="76"/>
    </location>
</feature>
<gene>
    <name evidence="2" type="ORF">EYF80_063259</name>
</gene>
<dbReference type="EMBL" id="SRLO01009882">
    <property type="protein sequence ID" value="TNN26606.1"/>
    <property type="molecule type" value="Genomic_DNA"/>
</dbReference>
<feature type="compositionally biased region" description="Low complexity" evidence="1">
    <location>
        <begin position="57"/>
        <end position="68"/>
    </location>
</feature>
<name>A0A4Z2ECM0_9TELE</name>
<sequence length="76" mass="8157">MGMNCRTRAQRVINRLAGNRIKSAIHTATTRGRRSTDTHPERPPEPYADLGLRARAGGVSSEGVSSEDGNLKEAGP</sequence>
<evidence type="ECO:0000313" key="3">
    <source>
        <dbReference type="Proteomes" id="UP000314294"/>
    </source>
</evidence>
<evidence type="ECO:0000313" key="2">
    <source>
        <dbReference type="EMBL" id="TNN26606.1"/>
    </source>
</evidence>
<feature type="compositionally biased region" description="Basic and acidic residues" evidence="1">
    <location>
        <begin position="34"/>
        <end position="44"/>
    </location>
</feature>
<keyword evidence="3" id="KW-1185">Reference proteome</keyword>
<reference evidence="2 3" key="1">
    <citation type="submission" date="2019-03" db="EMBL/GenBank/DDBJ databases">
        <title>First draft genome of Liparis tanakae, snailfish: a comprehensive survey of snailfish specific genes.</title>
        <authorList>
            <person name="Kim W."/>
            <person name="Song I."/>
            <person name="Jeong J.-H."/>
            <person name="Kim D."/>
            <person name="Kim S."/>
            <person name="Ryu S."/>
            <person name="Song J.Y."/>
            <person name="Lee S.K."/>
        </authorList>
    </citation>
    <scope>NUCLEOTIDE SEQUENCE [LARGE SCALE GENOMIC DNA]</scope>
    <source>
        <tissue evidence="2">Muscle</tissue>
    </source>
</reference>
<protein>
    <submittedName>
        <fullName evidence="2">Uncharacterized protein</fullName>
    </submittedName>
</protein>
<organism evidence="2 3">
    <name type="scientific">Liparis tanakae</name>
    <name type="common">Tanaka's snailfish</name>
    <dbReference type="NCBI Taxonomy" id="230148"/>
    <lineage>
        <taxon>Eukaryota</taxon>
        <taxon>Metazoa</taxon>
        <taxon>Chordata</taxon>
        <taxon>Craniata</taxon>
        <taxon>Vertebrata</taxon>
        <taxon>Euteleostomi</taxon>
        <taxon>Actinopterygii</taxon>
        <taxon>Neopterygii</taxon>
        <taxon>Teleostei</taxon>
        <taxon>Neoteleostei</taxon>
        <taxon>Acanthomorphata</taxon>
        <taxon>Eupercaria</taxon>
        <taxon>Perciformes</taxon>
        <taxon>Cottioidei</taxon>
        <taxon>Cottales</taxon>
        <taxon>Liparidae</taxon>
        <taxon>Liparis</taxon>
    </lineage>
</organism>